<evidence type="ECO:0000256" key="1">
    <source>
        <dbReference type="SAM" id="Phobius"/>
    </source>
</evidence>
<keyword evidence="1" id="KW-1133">Transmembrane helix</keyword>
<keyword evidence="1" id="KW-0812">Transmembrane</keyword>
<evidence type="ECO:0000313" key="2">
    <source>
        <dbReference type="EMBL" id="KAA1090926.1"/>
    </source>
</evidence>
<gene>
    <name evidence="2" type="ORF">PGT21_018070</name>
</gene>
<proteinExistence type="predicted"/>
<sequence length="104" mass="11632">MSFLRILTLKKSLSIGLNNARETVIKPSSVTKPIFLRSFHDTRFGNTLIQSPRPSAPGTGAGPELRPMIKMYKDYVFQLCGVLGVYSSLPIVTFERNSLKNQPF</sequence>
<keyword evidence="1" id="KW-0472">Membrane</keyword>
<keyword evidence="3" id="KW-1185">Reference proteome</keyword>
<protein>
    <submittedName>
        <fullName evidence="2">Uncharacterized protein</fullName>
    </submittedName>
</protein>
<name>A0A5B0NQQ2_PUCGR</name>
<accession>A0A5B0NQQ2</accession>
<dbReference type="EMBL" id="VSWC01000092">
    <property type="protein sequence ID" value="KAA1090926.1"/>
    <property type="molecule type" value="Genomic_DNA"/>
</dbReference>
<reference evidence="2 3" key="1">
    <citation type="submission" date="2019-05" db="EMBL/GenBank/DDBJ databases">
        <title>Emergence of the Ug99 lineage of the wheat stem rust pathogen through somatic hybridization.</title>
        <authorList>
            <person name="Li F."/>
            <person name="Upadhyaya N.M."/>
            <person name="Sperschneider J."/>
            <person name="Matny O."/>
            <person name="Nguyen-Phuc H."/>
            <person name="Mago R."/>
            <person name="Raley C."/>
            <person name="Miller M.E."/>
            <person name="Silverstein K.A.T."/>
            <person name="Henningsen E."/>
            <person name="Hirsch C.D."/>
            <person name="Visser B."/>
            <person name="Pretorius Z.A."/>
            <person name="Steffenson B.J."/>
            <person name="Schwessinger B."/>
            <person name="Dodds P.N."/>
            <person name="Figueroa M."/>
        </authorList>
    </citation>
    <scope>NUCLEOTIDE SEQUENCE [LARGE SCALE GENOMIC DNA]</scope>
    <source>
        <strain evidence="2">21-0</strain>
    </source>
</reference>
<dbReference type="OrthoDB" id="268593at2759"/>
<evidence type="ECO:0000313" key="3">
    <source>
        <dbReference type="Proteomes" id="UP000324748"/>
    </source>
</evidence>
<dbReference type="AlphaFoldDB" id="A0A5B0NQQ2"/>
<comment type="caution">
    <text evidence="2">The sequence shown here is derived from an EMBL/GenBank/DDBJ whole genome shotgun (WGS) entry which is preliminary data.</text>
</comment>
<organism evidence="2 3">
    <name type="scientific">Puccinia graminis f. sp. tritici</name>
    <dbReference type="NCBI Taxonomy" id="56615"/>
    <lineage>
        <taxon>Eukaryota</taxon>
        <taxon>Fungi</taxon>
        <taxon>Dikarya</taxon>
        <taxon>Basidiomycota</taxon>
        <taxon>Pucciniomycotina</taxon>
        <taxon>Pucciniomycetes</taxon>
        <taxon>Pucciniales</taxon>
        <taxon>Pucciniaceae</taxon>
        <taxon>Puccinia</taxon>
    </lineage>
</organism>
<dbReference type="Proteomes" id="UP000324748">
    <property type="component" value="Unassembled WGS sequence"/>
</dbReference>
<feature type="transmembrane region" description="Helical" evidence="1">
    <location>
        <begin position="75"/>
        <end position="94"/>
    </location>
</feature>